<evidence type="ECO:0000313" key="7">
    <source>
        <dbReference type="EMBL" id="RDR23267.1"/>
    </source>
</evidence>
<dbReference type="EMBL" id="JAHCRT010000002">
    <property type="protein sequence ID" value="MDQ9292849.1"/>
    <property type="molecule type" value="Genomic_DNA"/>
</dbReference>
<dbReference type="Proteomes" id="UP000518474">
    <property type="component" value="Unassembled WGS sequence"/>
</dbReference>
<dbReference type="EMBL" id="JANPXH010000001">
    <property type="protein sequence ID" value="MCR6674240.1"/>
    <property type="molecule type" value="Genomic_DNA"/>
</dbReference>
<accession>A0A370V2Z1</accession>
<evidence type="ECO:0000313" key="5">
    <source>
        <dbReference type="EMBL" id="QLU99879.1"/>
    </source>
</evidence>
<dbReference type="Proteomes" id="UP001206878">
    <property type="component" value="Unassembled WGS sequence"/>
</dbReference>
<reference evidence="3 13" key="3">
    <citation type="submission" date="2021-05" db="EMBL/GenBank/DDBJ databases">
        <title>Genome sequence of E. marmotae isolates.</title>
        <authorList>
            <person name="Binsker U."/>
            <person name="Hammerl J.A."/>
        </authorList>
    </citation>
    <scope>NUCLEOTIDE SEQUENCE [LARGE SCALE GENOMIC DNA]</scope>
    <source>
        <strain evidence="3 13">21-MO00586</strain>
    </source>
</reference>
<dbReference type="EMBL" id="CP058207">
    <property type="protein sequence ID" value="QLP26861.1"/>
    <property type="molecule type" value="Genomic_DNA"/>
</dbReference>
<evidence type="ECO:0000313" key="2">
    <source>
        <dbReference type="EMBL" id="MCR6674240.1"/>
    </source>
</evidence>
<dbReference type="EMBL" id="JABXPT010000003">
    <property type="protein sequence ID" value="MBA7898220.1"/>
    <property type="molecule type" value="Genomic_DNA"/>
</dbReference>
<accession>A0A2B7M6F0</accession>
<dbReference type="Proteomes" id="UP000512146">
    <property type="component" value="Chromosome"/>
</dbReference>
<evidence type="ECO:0000313" key="3">
    <source>
        <dbReference type="EMBL" id="MDQ9292849.1"/>
    </source>
</evidence>
<dbReference type="EMBL" id="CP056165">
    <property type="protein sequence ID" value="QLX29909.1"/>
    <property type="molecule type" value="Genomic_DNA"/>
</dbReference>
<evidence type="ECO:0000313" key="4">
    <source>
        <dbReference type="EMBL" id="QLP26861.1"/>
    </source>
</evidence>
<dbReference type="EMBL" id="QONO01000195">
    <property type="protein sequence ID" value="RDR23267.1"/>
    <property type="molecule type" value="Genomic_DNA"/>
</dbReference>
<dbReference type="Proteomes" id="UP000510862">
    <property type="component" value="Chromosome"/>
</dbReference>
<dbReference type="Proteomes" id="UP000512115">
    <property type="component" value="Chromosome"/>
</dbReference>
<keyword evidence="13" id="KW-1185">Reference proteome</keyword>
<dbReference type="AlphaFoldDB" id="A0A2B7M6F0"/>
<dbReference type="RefSeq" id="WP_000155615.1">
    <property type="nucleotide sequence ID" value="NZ_ADKG01000008.1"/>
</dbReference>
<organism evidence="7 8">
    <name type="scientific">Escherichia marmotae</name>
    <dbReference type="NCBI Taxonomy" id="1499973"/>
    <lineage>
        <taxon>Bacteria</taxon>
        <taxon>Pseudomonadati</taxon>
        <taxon>Pseudomonadota</taxon>
        <taxon>Gammaproteobacteria</taxon>
        <taxon>Enterobacterales</taxon>
        <taxon>Enterobacteriaceae</taxon>
        <taxon>Escherichia</taxon>
    </lineage>
</organism>
<gene>
    <name evidence="7" type="ORF">C4A13_01087</name>
    <name evidence="4" type="ORF">HV018_09355</name>
    <name evidence="1" type="ORF">HV245_08505</name>
    <name evidence="6" type="ORF">HV276_09370</name>
    <name evidence="5" type="ORF">HV284_01680</name>
    <name evidence="3" type="ORF">KJE03_05020</name>
    <name evidence="2" type="ORF">NVV43_01235</name>
</gene>
<dbReference type="EMBL" id="CP056159">
    <property type="protein sequence ID" value="QLU99879.1"/>
    <property type="molecule type" value="Genomic_DNA"/>
</dbReference>
<evidence type="ECO:0000313" key="11">
    <source>
        <dbReference type="Proteomes" id="UP000512146"/>
    </source>
</evidence>
<dbReference type="Proteomes" id="UP001235723">
    <property type="component" value="Unassembled WGS sequence"/>
</dbReference>
<evidence type="ECO:0000313" key="6">
    <source>
        <dbReference type="EMBL" id="QLX29909.1"/>
    </source>
</evidence>
<evidence type="ECO:0000313" key="1">
    <source>
        <dbReference type="EMBL" id="MBA7898220.1"/>
    </source>
</evidence>
<proteinExistence type="predicted"/>
<evidence type="ECO:0000313" key="12">
    <source>
        <dbReference type="Proteomes" id="UP000518474"/>
    </source>
</evidence>
<dbReference type="Proteomes" id="UP000254454">
    <property type="component" value="Unassembled WGS sequence"/>
</dbReference>
<evidence type="ECO:0000313" key="9">
    <source>
        <dbReference type="Proteomes" id="UP000510862"/>
    </source>
</evidence>
<protein>
    <submittedName>
        <fullName evidence="7">Uncharacterized protein</fullName>
    </submittedName>
</protein>
<reference evidence="7 8" key="1">
    <citation type="submission" date="2018-06" db="EMBL/GenBank/DDBJ databases">
        <title>Recombination Drives Gene Content and Phenotype Evolution in Wild Type E. coli Strains.</title>
        <authorList>
            <person name="Field C.M."/>
            <person name="Silander O.K."/>
            <person name="Van Nimwegen E."/>
        </authorList>
    </citation>
    <scope>NUCLEOTIDE SEQUENCE [LARGE SCALE GENOMIC DNA]</scope>
    <source>
        <strain evidence="7 8">SC344</strain>
    </source>
</reference>
<evidence type="ECO:0000313" key="13">
    <source>
        <dbReference type="Proteomes" id="UP001235723"/>
    </source>
</evidence>
<sequence length="99" mass="11773">MTISALKEIEMQFCQILRLCAGLMTKADKKVVIFFHNMISVRFLPNGKRWFFYQFCRTLRAFAVIARVDKRLQFSQARKSSTVHRKKITNIPRLKYRVS</sequence>
<dbReference type="GeneID" id="86946111"/>
<reference evidence="2" key="4">
    <citation type="submission" date="2022-07" db="EMBL/GenBank/DDBJ databases">
        <title>Diversity of ethanolamine utilization by human commensal Escherichia coli.</title>
        <authorList>
            <person name="Jubelin G."/>
        </authorList>
    </citation>
    <scope>NUCLEOTIDE SEQUENCE</scope>
    <source>
        <strain evidence="2">S1</strain>
    </source>
</reference>
<reference evidence="9 10" key="2">
    <citation type="submission" date="2020-06" db="EMBL/GenBank/DDBJ databases">
        <title>REHAB project genomes.</title>
        <authorList>
            <person name="Shaw L.P."/>
        </authorList>
    </citation>
    <scope>NUCLEOTIDE SEQUENCE [LARGE SCALE GENOMIC DNA]</scope>
    <source>
        <strain evidence="4 9">RHB42-C09</strain>
        <strain evidence="1 12">RHBSTW-00604</strain>
        <strain evidence="6 11">RHBSTW-00777</strain>
        <strain evidence="5 10">RHBSTW-00814</strain>
    </source>
</reference>
<evidence type="ECO:0000313" key="10">
    <source>
        <dbReference type="Proteomes" id="UP000512115"/>
    </source>
</evidence>
<dbReference type="KEGG" id="ema:C1192_06345"/>
<evidence type="ECO:0000313" key="8">
    <source>
        <dbReference type="Proteomes" id="UP000254454"/>
    </source>
</evidence>
<name>A0A2B7M6F0_9ESCH</name>